<dbReference type="Proteomes" id="UP000007797">
    <property type="component" value="Unassembled WGS sequence"/>
</dbReference>
<dbReference type="SMART" id="SM00233">
    <property type="entry name" value="PH"/>
    <property type="match status" value="1"/>
</dbReference>
<dbReference type="GO" id="GO:0005085">
    <property type="term" value="F:guanyl-nucleotide exchange factor activity"/>
    <property type="evidence" value="ECO:0007669"/>
    <property type="project" value="InterPro"/>
</dbReference>
<name>F4Q0Q1_CACFS</name>
<dbReference type="GeneID" id="14870332"/>
<feature type="compositionally biased region" description="Low complexity" evidence="1">
    <location>
        <begin position="117"/>
        <end position="142"/>
    </location>
</feature>
<dbReference type="InterPro" id="IPR035899">
    <property type="entry name" value="DBL_dom_sf"/>
</dbReference>
<evidence type="ECO:0000313" key="5">
    <source>
        <dbReference type="Proteomes" id="UP000007797"/>
    </source>
</evidence>
<sequence length="621" mass="70283">MDCFKNDSDYALLGSMVKSYLQRRSFQNIRKSNELQRKEVFKEIYTTERFYKDQLLSIIEIFLKPMMLLTKEGSSKDKEASKEKDYSSSSASSLSSLSLSNSNNNENSIGSSGGNGSNSNSGFINNNYNNNNNNGANNSSLNPLHLKDKDNSIGGGNNNNNNGSGSSNNNNINWGITENQIHAIFSHIESIYNLSSMLFDRIETRYKESSENIGDIFIDMAPFFKVYKSFSENYPTSIETLKNLKQSNTHVSNWLKQREKDPRCRSLDLASLLIAPIQRMPRYILLLEALYKVTPPHHPDWKRCSTASNILKSVVQVVNDGIHEDINRRKLIQLQSVFDLHSKLGFGALSNQNIVEPHRKLIKEGKLQKKSMRDQKIQSRLVYLCNDLFITITPLPKPIQAASINKVDKIIPLVTASIIFDSEDDLSFYLISPIKSHQFICESAKARAQWLLDIQTTILNLIESNPLLRQQRDQWSIIHQNGKWKAVSEIPKTTPEQESNVGHSIESFHHEPLIKNNTYLLNNDGKLLQQQQHHRSSPSQSSPSKAINLSGKSKQQQHHSEGSPPIGSKSPIEKDWVHGNKHHQSRNLEKASSAFLMSPRSSPLIMMSGPLKQHLDSDDDD</sequence>
<dbReference type="SUPFAM" id="SSF48065">
    <property type="entry name" value="DBL homology domain (DH-domain)"/>
    <property type="match status" value="1"/>
</dbReference>
<dbReference type="SMART" id="SM00325">
    <property type="entry name" value="RhoGEF"/>
    <property type="match status" value="1"/>
</dbReference>
<feature type="region of interest" description="Disordered" evidence="1">
    <location>
        <begin position="528"/>
        <end position="621"/>
    </location>
</feature>
<proteinExistence type="predicted"/>
<dbReference type="Pfam" id="PF00621">
    <property type="entry name" value="RhoGEF"/>
    <property type="match status" value="1"/>
</dbReference>
<evidence type="ECO:0000256" key="1">
    <source>
        <dbReference type="SAM" id="MobiDB-lite"/>
    </source>
</evidence>
<dbReference type="STRING" id="1054147.F4Q0Q1"/>
<dbReference type="InterPro" id="IPR051092">
    <property type="entry name" value="FYVE_RhoGEF_PH"/>
</dbReference>
<dbReference type="OrthoDB" id="245697at2759"/>
<organism evidence="4 5">
    <name type="scientific">Cavenderia fasciculata</name>
    <name type="common">Slime mold</name>
    <name type="synonym">Dictyostelium fasciculatum</name>
    <dbReference type="NCBI Taxonomy" id="261658"/>
    <lineage>
        <taxon>Eukaryota</taxon>
        <taxon>Amoebozoa</taxon>
        <taxon>Evosea</taxon>
        <taxon>Eumycetozoa</taxon>
        <taxon>Dictyostelia</taxon>
        <taxon>Acytosteliales</taxon>
        <taxon>Cavenderiaceae</taxon>
        <taxon>Cavenderia</taxon>
    </lineage>
</organism>
<dbReference type="RefSeq" id="XP_004366306.1">
    <property type="nucleotide sequence ID" value="XM_004366249.1"/>
</dbReference>
<feature type="domain" description="DH" evidence="3">
    <location>
        <begin position="36"/>
        <end position="321"/>
    </location>
</feature>
<reference evidence="5" key="1">
    <citation type="journal article" date="2011" name="Genome Res.">
        <title>Phylogeny-wide analysis of social amoeba genomes highlights ancient origins for complex intercellular communication.</title>
        <authorList>
            <person name="Heidel A.J."/>
            <person name="Lawal H.M."/>
            <person name="Felder M."/>
            <person name="Schilde C."/>
            <person name="Helps N.R."/>
            <person name="Tunggal B."/>
            <person name="Rivero F."/>
            <person name="John U."/>
            <person name="Schleicher M."/>
            <person name="Eichinger L."/>
            <person name="Platzer M."/>
            <person name="Noegel A.A."/>
            <person name="Schaap P."/>
            <person name="Gloeckner G."/>
        </authorList>
    </citation>
    <scope>NUCLEOTIDE SEQUENCE [LARGE SCALE GENOMIC DNA]</scope>
    <source>
        <strain evidence="5">SH3</strain>
    </source>
</reference>
<evidence type="ECO:0000259" key="3">
    <source>
        <dbReference type="PROSITE" id="PS50010"/>
    </source>
</evidence>
<feature type="compositionally biased region" description="Basic and acidic residues" evidence="1">
    <location>
        <begin position="73"/>
        <end position="86"/>
    </location>
</feature>
<dbReference type="InterPro" id="IPR001849">
    <property type="entry name" value="PH_domain"/>
</dbReference>
<feature type="compositionally biased region" description="Low complexity" evidence="1">
    <location>
        <begin position="87"/>
        <end position="110"/>
    </location>
</feature>
<evidence type="ECO:0000259" key="2">
    <source>
        <dbReference type="PROSITE" id="PS50003"/>
    </source>
</evidence>
<dbReference type="GO" id="GO:0005737">
    <property type="term" value="C:cytoplasm"/>
    <property type="evidence" value="ECO:0007669"/>
    <property type="project" value="TreeGrafter"/>
</dbReference>
<dbReference type="CDD" id="cd00160">
    <property type="entry name" value="RhoGEF"/>
    <property type="match status" value="1"/>
</dbReference>
<accession>F4Q0Q1</accession>
<dbReference type="EMBL" id="GL883018">
    <property type="protein sequence ID" value="EGG18402.1"/>
    <property type="molecule type" value="Genomic_DNA"/>
</dbReference>
<dbReference type="InterPro" id="IPR000219">
    <property type="entry name" value="DH_dom"/>
</dbReference>
<feature type="compositionally biased region" description="Polar residues" evidence="1">
    <location>
        <begin position="545"/>
        <end position="554"/>
    </location>
</feature>
<dbReference type="PROSITE" id="PS50010">
    <property type="entry name" value="DH_2"/>
    <property type="match status" value="1"/>
</dbReference>
<dbReference type="KEGG" id="dfa:DFA_03896"/>
<dbReference type="Gene3D" id="2.30.29.30">
    <property type="entry name" value="Pleckstrin-homology domain (PH domain)/Phosphotyrosine-binding domain (PTB)"/>
    <property type="match status" value="1"/>
</dbReference>
<dbReference type="PANTHER" id="PTHR12673:SF50">
    <property type="entry name" value="DH DOMAIN-CONTAINING PROTEIN"/>
    <property type="match status" value="1"/>
</dbReference>
<dbReference type="AlphaFoldDB" id="F4Q0Q1"/>
<keyword evidence="5" id="KW-1185">Reference proteome</keyword>
<protein>
    <submittedName>
        <fullName evidence="4">Pleckstrin domain-containing protein</fullName>
    </submittedName>
</protein>
<dbReference type="OMA" id="EEACVFK"/>
<gene>
    <name evidence="4" type="primary">gxcR</name>
    <name evidence="4" type="ORF">DFA_03896</name>
</gene>
<feature type="region of interest" description="Disordered" evidence="1">
    <location>
        <begin position="73"/>
        <end position="166"/>
    </location>
</feature>
<dbReference type="SUPFAM" id="SSF50729">
    <property type="entry name" value="PH domain-like"/>
    <property type="match status" value="1"/>
</dbReference>
<dbReference type="Gene3D" id="1.20.900.10">
    <property type="entry name" value="Dbl homology (DH) domain"/>
    <property type="match status" value="1"/>
</dbReference>
<dbReference type="InterPro" id="IPR011993">
    <property type="entry name" value="PH-like_dom_sf"/>
</dbReference>
<evidence type="ECO:0000313" key="4">
    <source>
        <dbReference type="EMBL" id="EGG18402.1"/>
    </source>
</evidence>
<dbReference type="PROSITE" id="PS50003">
    <property type="entry name" value="PH_DOMAIN"/>
    <property type="match status" value="1"/>
</dbReference>
<feature type="domain" description="PH" evidence="2">
    <location>
        <begin position="360"/>
        <end position="459"/>
    </location>
</feature>
<dbReference type="PANTHER" id="PTHR12673">
    <property type="entry name" value="FACIOGENITAL DYSPLASIA PROTEIN"/>
    <property type="match status" value="1"/>
</dbReference>